<accession>A0A7J0BPM9</accession>
<evidence type="ECO:0000256" key="1">
    <source>
        <dbReference type="SAM" id="SignalP"/>
    </source>
</evidence>
<feature type="signal peptide" evidence="1">
    <location>
        <begin position="1"/>
        <end position="25"/>
    </location>
</feature>
<dbReference type="AlphaFoldDB" id="A0A7J0BPM9"/>
<name>A0A7J0BPM9_9BACT</name>
<dbReference type="Proteomes" id="UP000503840">
    <property type="component" value="Unassembled WGS sequence"/>
</dbReference>
<keyword evidence="1" id="KW-0732">Signal</keyword>
<comment type="caution">
    <text evidence="2">The sequence shown here is derived from an EMBL/GenBank/DDBJ whole genome shotgun (WGS) entry which is preliminary data.</text>
</comment>
<keyword evidence="3" id="KW-1185">Reference proteome</keyword>
<protein>
    <recommendedName>
        <fullName evidence="4">DUF5666 domain-containing protein</fullName>
    </recommendedName>
</protein>
<gene>
    <name evidence="2" type="ORF">DSM101010T_35270</name>
</gene>
<evidence type="ECO:0000313" key="3">
    <source>
        <dbReference type="Proteomes" id="UP000503840"/>
    </source>
</evidence>
<reference evidence="2 3" key="1">
    <citation type="submission" date="2020-05" db="EMBL/GenBank/DDBJ databases">
        <title>Draft genome sequence of Desulfovibrio sp. strain HN2T.</title>
        <authorList>
            <person name="Ueno A."/>
            <person name="Tamazawa S."/>
            <person name="Tamamura S."/>
            <person name="Murakami T."/>
            <person name="Kiyama T."/>
            <person name="Inomata H."/>
            <person name="Amano Y."/>
            <person name="Miyakawa K."/>
            <person name="Tamaki H."/>
            <person name="Naganuma T."/>
            <person name="Kaneko K."/>
        </authorList>
    </citation>
    <scope>NUCLEOTIDE SEQUENCE [LARGE SCALE GENOMIC DNA]</scope>
    <source>
        <strain evidence="2 3">HN2</strain>
    </source>
</reference>
<dbReference type="EMBL" id="BLVO01000016">
    <property type="protein sequence ID" value="GFM35162.1"/>
    <property type="molecule type" value="Genomic_DNA"/>
</dbReference>
<proteinExistence type="predicted"/>
<evidence type="ECO:0000313" key="2">
    <source>
        <dbReference type="EMBL" id="GFM35162.1"/>
    </source>
</evidence>
<dbReference type="RefSeq" id="WP_174406788.1">
    <property type="nucleotide sequence ID" value="NZ_BLVO01000016.1"/>
</dbReference>
<sequence>MKTARLLLAMLTVLSIFAIHSVTYAAEVSQGICKSFNQQEKQLVIEEYDTHFTEGQKYGGATGIINIYDVSKAKVGMHPEPGDIVRIAYKVEGDKRSAIKVMNVSKQDLMKK</sequence>
<feature type="chain" id="PRO_5029541092" description="DUF5666 domain-containing protein" evidence="1">
    <location>
        <begin position="26"/>
        <end position="112"/>
    </location>
</feature>
<evidence type="ECO:0008006" key="4">
    <source>
        <dbReference type="Google" id="ProtNLM"/>
    </source>
</evidence>
<organism evidence="2 3">
    <name type="scientific">Desulfovibrio subterraneus</name>
    <dbReference type="NCBI Taxonomy" id="2718620"/>
    <lineage>
        <taxon>Bacteria</taxon>
        <taxon>Pseudomonadati</taxon>
        <taxon>Thermodesulfobacteriota</taxon>
        <taxon>Desulfovibrionia</taxon>
        <taxon>Desulfovibrionales</taxon>
        <taxon>Desulfovibrionaceae</taxon>
        <taxon>Desulfovibrio</taxon>
    </lineage>
</organism>